<keyword evidence="1" id="KW-0830">Ubiquinone</keyword>
<reference evidence="1 2" key="1">
    <citation type="journal article" date="2018" name="Environ. Microbiol.">
        <title>Isolation and genomic characterization of Novimethylophilus kurashikiensis gen. nov. sp. nov., a new lanthanide-dependent methylotrophic species of Methylophilaceae.</title>
        <authorList>
            <person name="Lv H."/>
            <person name="Sahin N."/>
            <person name="Tani A."/>
        </authorList>
    </citation>
    <scope>NUCLEOTIDE SEQUENCE [LARGE SCALE GENOMIC DNA]</scope>
    <source>
        <strain evidence="1 2">La2-4</strain>
    </source>
</reference>
<dbReference type="EMBL" id="BDOQ01000003">
    <property type="protein sequence ID" value="GBG13672.1"/>
    <property type="molecule type" value="Genomic_DNA"/>
</dbReference>
<comment type="caution">
    <text evidence="1">The sequence shown here is derived from an EMBL/GenBank/DDBJ whole genome shotgun (WGS) entry which is preliminary data.</text>
</comment>
<evidence type="ECO:0000313" key="2">
    <source>
        <dbReference type="Proteomes" id="UP000245081"/>
    </source>
</evidence>
<evidence type="ECO:0000313" key="1">
    <source>
        <dbReference type="EMBL" id="GBG13672.1"/>
    </source>
</evidence>
<sequence length="86" mass="9607">MGTYQYLSTFERSFPMDNKYGLGSARVAHAHHEAKHGPAHFAPPCKYCGGAHLTLCPTMNDHFCKDCGRYQEDVPAGYSTGRHPDY</sequence>
<gene>
    <name evidence="1" type="ORF">NMK_1223</name>
</gene>
<proteinExistence type="predicted"/>
<name>A0A2R5F5R9_9PROT</name>
<organism evidence="1 2">
    <name type="scientific">Novimethylophilus kurashikiensis</name>
    <dbReference type="NCBI Taxonomy" id="1825523"/>
    <lineage>
        <taxon>Bacteria</taxon>
        <taxon>Pseudomonadati</taxon>
        <taxon>Pseudomonadota</taxon>
        <taxon>Betaproteobacteria</taxon>
        <taxon>Nitrosomonadales</taxon>
        <taxon>Methylophilaceae</taxon>
        <taxon>Novimethylophilus</taxon>
    </lineage>
</organism>
<keyword evidence="2" id="KW-1185">Reference proteome</keyword>
<dbReference type="AlphaFoldDB" id="A0A2R5F5R9"/>
<accession>A0A2R5F5R9</accession>
<protein>
    <submittedName>
        <fullName evidence="1">NADH:ubiquinone oxidoreductase subunit L</fullName>
    </submittedName>
</protein>
<dbReference type="Proteomes" id="UP000245081">
    <property type="component" value="Unassembled WGS sequence"/>
</dbReference>